<dbReference type="PIRSF" id="PIRSF038958">
    <property type="entry name" value="PG_synth_SpoVB"/>
    <property type="match status" value="1"/>
</dbReference>
<feature type="transmembrane region" description="Helical" evidence="6">
    <location>
        <begin position="187"/>
        <end position="207"/>
    </location>
</feature>
<dbReference type="PANTHER" id="PTHR30250">
    <property type="entry name" value="PST FAMILY PREDICTED COLANIC ACID TRANSPORTER"/>
    <property type="match status" value="1"/>
</dbReference>
<reference evidence="7" key="1">
    <citation type="journal article" date="2023" name="Int. J. Syst. Evol. Microbiol.">
        <title>Collibacillus ludicampi gen. nov., sp. nov., a new soil bacterium of the family Alicyclobacillaceae.</title>
        <authorList>
            <person name="Jojima T."/>
            <person name="Ioku Y."/>
            <person name="Fukuta Y."/>
            <person name="Shirasaka N."/>
            <person name="Matsumura Y."/>
            <person name="Mori M."/>
        </authorList>
    </citation>
    <scope>NUCLEOTIDE SEQUENCE</scope>
    <source>
        <strain evidence="7">TP075</strain>
    </source>
</reference>
<accession>A0AAV4LDT4</accession>
<dbReference type="Pfam" id="PF01943">
    <property type="entry name" value="Polysacc_synt"/>
    <property type="match status" value="1"/>
</dbReference>
<feature type="transmembrane region" description="Helical" evidence="6">
    <location>
        <begin position="119"/>
        <end position="141"/>
    </location>
</feature>
<evidence type="ECO:0000313" key="8">
    <source>
        <dbReference type="Proteomes" id="UP001057291"/>
    </source>
</evidence>
<evidence type="ECO:0000256" key="1">
    <source>
        <dbReference type="ARBA" id="ARBA00004651"/>
    </source>
</evidence>
<dbReference type="PANTHER" id="PTHR30250:SF21">
    <property type="entry name" value="LIPID II FLIPPASE MURJ"/>
    <property type="match status" value="1"/>
</dbReference>
<feature type="transmembrane region" description="Helical" evidence="6">
    <location>
        <begin position="450"/>
        <end position="468"/>
    </location>
</feature>
<feature type="transmembrane region" description="Helical" evidence="6">
    <location>
        <begin position="238"/>
        <end position="255"/>
    </location>
</feature>
<proteinExistence type="predicted"/>
<dbReference type="InterPro" id="IPR002797">
    <property type="entry name" value="Polysacc_synth"/>
</dbReference>
<protein>
    <submittedName>
        <fullName evidence="7">Stage V sporulation protein B</fullName>
    </submittedName>
</protein>
<feature type="transmembrane region" description="Helical" evidence="6">
    <location>
        <begin position="325"/>
        <end position="344"/>
    </location>
</feature>
<feature type="transmembrane region" description="Helical" evidence="6">
    <location>
        <begin position="356"/>
        <end position="376"/>
    </location>
</feature>
<dbReference type="Proteomes" id="UP001057291">
    <property type="component" value="Unassembled WGS sequence"/>
</dbReference>
<dbReference type="InterPro" id="IPR024923">
    <property type="entry name" value="PG_synth_SpoVB"/>
</dbReference>
<comment type="subcellular location">
    <subcellularLocation>
        <location evidence="1">Cell membrane</location>
        <topology evidence="1">Multi-pass membrane protein</topology>
    </subcellularLocation>
</comment>
<dbReference type="CDD" id="cd13124">
    <property type="entry name" value="MATE_SpoVB_like"/>
    <property type="match status" value="1"/>
</dbReference>
<keyword evidence="2" id="KW-1003">Cell membrane</keyword>
<keyword evidence="3 6" id="KW-0812">Transmembrane</keyword>
<dbReference type="EMBL" id="BOQE01000001">
    <property type="protein sequence ID" value="GIM45582.1"/>
    <property type="molecule type" value="Genomic_DNA"/>
</dbReference>
<feature type="transmembrane region" description="Helical" evidence="6">
    <location>
        <begin position="415"/>
        <end position="438"/>
    </location>
</feature>
<evidence type="ECO:0000256" key="6">
    <source>
        <dbReference type="SAM" id="Phobius"/>
    </source>
</evidence>
<organism evidence="7 8">
    <name type="scientific">Collibacillus ludicampi</name>
    <dbReference type="NCBI Taxonomy" id="2771369"/>
    <lineage>
        <taxon>Bacteria</taxon>
        <taxon>Bacillati</taxon>
        <taxon>Bacillota</taxon>
        <taxon>Bacilli</taxon>
        <taxon>Bacillales</taxon>
        <taxon>Alicyclobacillaceae</taxon>
        <taxon>Collibacillus</taxon>
    </lineage>
</organism>
<dbReference type="AlphaFoldDB" id="A0AAV4LDT4"/>
<feature type="transmembrane region" description="Helical" evidence="6">
    <location>
        <begin position="388"/>
        <end position="409"/>
    </location>
</feature>
<sequence>MSGKSQTFVRGAFSLALAGLISKILGVVYVVPLQNMIGDYGIGLYQFAYPVYTTMLILSTAGFPLAMSKSVAERVALSDFDGADQIYRAASRLMIITGIVTFLLMYLLSPYLAKWDGNVNATLAMRAIAFALLIVPPLSAMRGFMQGNHHMKASGNSQVVEQFVRVGFIVFGTWWVLHLGYTAKEGAAAATFGGAIGALASLIYLYIHVRRLRRSYEPRMTGQVALDSWTVVKNLSKYALPISLGALVLPISSSVDSFTITNLLHVAGMPIDEATEQFGIFTGRALRLIQLPLSFATAMGLSLMPAITEAITLKNEKLLQERVQISFRLNALITLPAAAILIALPTEINIMLFKDAQGAPVVASVALMSVFAAYELVTTYILQGIGKFYLPVGNMMFGTFCKLLFNIFLVPRFGIIGAAYATVIAYLISSGLNVRAVLKYTKVRLHLGVLLVRPVITSAIMGLALWFTRQGVHSLLVGIIPNERILSTVVLFLVLPVGFAIYMAALLMLGGLERKEVGYIPFFGKYLLRILDRVAVRSTRG</sequence>
<dbReference type="GO" id="GO:0005886">
    <property type="term" value="C:plasma membrane"/>
    <property type="evidence" value="ECO:0007669"/>
    <property type="project" value="UniProtKB-SubCell"/>
</dbReference>
<feature type="transmembrane region" description="Helical" evidence="6">
    <location>
        <begin position="12"/>
        <end position="31"/>
    </location>
</feature>
<evidence type="ECO:0000256" key="5">
    <source>
        <dbReference type="ARBA" id="ARBA00023136"/>
    </source>
</evidence>
<evidence type="ECO:0000313" key="7">
    <source>
        <dbReference type="EMBL" id="GIM45582.1"/>
    </source>
</evidence>
<keyword evidence="5 6" id="KW-0472">Membrane</keyword>
<gene>
    <name evidence="7" type="primary">spoVB_1</name>
    <name evidence="7" type="ORF">DNHGIG_11310</name>
</gene>
<name>A0AAV4LDT4_9BACL</name>
<evidence type="ECO:0000256" key="3">
    <source>
        <dbReference type="ARBA" id="ARBA00022692"/>
    </source>
</evidence>
<evidence type="ECO:0000256" key="2">
    <source>
        <dbReference type="ARBA" id="ARBA00022475"/>
    </source>
</evidence>
<evidence type="ECO:0000256" key="4">
    <source>
        <dbReference type="ARBA" id="ARBA00022989"/>
    </source>
</evidence>
<dbReference type="RefSeq" id="WP_282198770.1">
    <property type="nucleotide sequence ID" value="NZ_BOQE01000001.1"/>
</dbReference>
<keyword evidence="4 6" id="KW-1133">Transmembrane helix</keyword>
<feature type="transmembrane region" description="Helical" evidence="6">
    <location>
        <begin position="488"/>
        <end position="509"/>
    </location>
</feature>
<feature type="transmembrane region" description="Helical" evidence="6">
    <location>
        <begin position="293"/>
        <end position="313"/>
    </location>
</feature>
<dbReference type="InterPro" id="IPR050833">
    <property type="entry name" value="Poly_Biosynth_Transport"/>
</dbReference>
<feature type="transmembrane region" description="Helical" evidence="6">
    <location>
        <begin position="51"/>
        <end position="72"/>
    </location>
</feature>
<feature type="transmembrane region" description="Helical" evidence="6">
    <location>
        <begin position="162"/>
        <end position="181"/>
    </location>
</feature>
<keyword evidence="8" id="KW-1185">Reference proteome</keyword>
<comment type="caution">
    <text evidence="7">The sequence shown here is derived from an EMBL/GenBank/DDBJ whole genome shotgun (WGS) entry which is preliminary data.</text>
</comment>
<feature type="transmembrane region" description="Helical" evidence="6">
    <location>
        <begin position="93"/>
        <end position="113"/>
    </location>
</feature>